<accession>A0AAD2HGC2</accession>
<dbReference type="GO" id="GO:0000272">
    <property type="term" value="P:polysaccharide catabolic process"/>
    <property type="evidence" value="ECO:0007669"/>
    <property type="project" value="UniProtKB-KW"/>
</dbReference>
<dbReference type="PROSITE" id="PS01095">
    <property type="entry name" value="GH18_1"/>
    <property type="match status" value="1"/>
</dbReference>
<reference evidence="10" key="1">
    <citation type="submission" date="2023-11" db="EMBL/GenBank/DDBJ databases">
        <authorList>
            <person name="De Vega J J."/>
            <person name="De Vega J J."/>
        </authorList>
    </citation>
    <scope>NUCLEOTIDE SEQUENCE</scope>
</reference>
<dbReference type="EMBL" id="CAVNYO010000405">
    <property type="protein sequence ID" value="CAK5275503.1"/>
    <property type="molecule type" value="Genomic_DNA"/>
</dbReference>
<evidence type="ECO:0000259" key="9">
    <source>
        <dbReference type="PROSITE" id="PS51910"/>
    </source>
</evidence>
<dbReference type="Gene3D" id="3.20.20.80">
    <property type="entry name" value="Glycosidases"/>
    <property type="match status" value="1"/>
</dbReference>
<dbReference type="Pfam" id="PF00704">
    <property type="entry name" value="Glyco_hydro_18"/>
    <property type="match status" value="1"/>
</dbReference>
<dbReference type="PANTHER" id="PTHR11177">
    <property type="entry name" value="CHITINASE"/>
    <property type="match status" value="1"/>
</dbReference>
<dbReference type="GO" id="GO:0005576">
    <property type="term" value="C:extracellular region"/>
    <property type="evidence" value="ECO:0007669"/>
    <property type="project" value="TreeGrafter"/>
</dbReference>
<dbReference type="InterPro" id="IPR017853">
    <property type="entry name" value="GH"/>
</dbReference>
<keyword evidence="2 7" id="KW-0378">Hydrolase</keyword>
<sequence length="131" mass="14730">IVFTSNDHLSWPLSLPRYFSSAVSTDKNRREFVKSIVSTYSEFKLNGVDLDWEYPGHQGEGSNQVSPKDSANFLLFLQLLRSSLPHTAVITAAVLLTPFYGASGQPLKNVTQFADVLDWVLLMNYDIWGCQ</sequence>
<gene>
    <name evidence="10" type="ORF">MYCIT1_LOCUS23308</name>
</gene>
<protein>
    <recommendedName>
        <fullName evidence="9">GH18 domain-containing protein</fullName>
    </recommendedName>
</protein>
<keyword evidence="3" id="KW-0146">Chitin degradation</keyword>
<organism evidence="10 11">
    <name type="scientific">Mycena citricolor</name>
    <dbReference type="NCBI Taxonomy" id="2018698"/>
    <lineage>
        <taxon>Eukaryota</taxon>
        <taxon>Fungi</taxon>
        <taxon>Dikarya</taxon>
        <taxon>Basidiomycota</taxon>
        <taxon>Agaricomycotina</taxon>
        <taxon>Agaricomycetes</taxon>
        <taxon>Agaricomycetidae</taxon>
        <taxon>Agaricales</taxon>
        <taxon>Marasmiineae</taxon>
        <taxon>Mycenaceae</taxon>
        <taxon>Mycena</taxon>
    </lineage>
</organism>
<dbReference type="AlphaFoldDB" id="A0AAD2HGC2"/>
<name>A0AAD2HGC2_9AGAR</name>
<evidence type="ECO:0000256" key="7">
    <source>
        <dbReference type="RuleBase" id="RU000489"/>
    </source>
</evidence>
<dbReference type="GO" id="GO:0008843">
    <property type="term" value="F:endochitinase activity"/>
    <property type="evidence" value="ECO:0007669"/>
    <property type="project" value="UniProtKB-EC"/>
</dbReference>
<dbReference type="PROSITE" id="PS51910">
    <property type="entry name" value="GH18_2"/>
    <property type="match status" value="1"/>
</dbReference>
<dbReference type="InterPro" id="IPR001579">
    <property type="entry name" value="Glyco_hydro_18_chit_AS"/>
</dbReference>
<feature type="non-terminal residue" evidence="10">
    <location>
        <position position="1"/>
    </location>
</feature>
<keyword evidence="4" id="KW-0119">Carbohydrate metabolism</keyword>
<proteinExistence type="inferred from homology"/>
<evidence type="ECO:0000256" key="4">
    <source>
        <dbReference type="ARBA" id="ARBA00023277"/>
    </source>
</evidence>
<keyword evidence="11" id="KW-1185">Reference proteome</keyword>
<dbReference type="GO" id="GO:0008061">
    <property type="term" value="F:chitin binding"/>
    <property type="evidence" value="ECO:0007669"/>
    <property type="project" value="TreeGrafter"/>
</dbReference>
<evidence type="ECO:0000256" key="3">
    <source>
        <dbReference type="ARBA" id="ARBA00023024"/>
    </source>
</evidence>
<evidence type="ECO:0000256" key="5">
    <source>
        <dbReference type="ARBA" id="ARBA00023295"/>
    </source>
</evidence>
<comment type="caution">
    <text evidence="10">The sequence shown here is derived from an EMBL/GenBank/DDBJ whole genome shotgun (WGS) entry which is preliminary data.</text>
</comment>
<evidence type="ECO:0000256" key="8">
    <source>
        <dbReference type="RuleBase" id="RU004453"/>
    </source>
</evidence>
<keyword evidence="5 7" id="KW-0326">Glycosidase</keyword>
<evidence type="ECO:0000313" key="10">
    <source>
        <dbReference type="EMBL" id="CAK5275503.1"/>
    </source>
</evidence>
<comment type="similarity">
    <text evidence="8">Belongs to the glycosyl hydrolase 18 family.</text>
</comment>
<comment type="catalytic activity">
    <reaction evidence="1">
        <text>Random endo-hydrolysis of N-acetyl-beta-D-glucosaminide (1-&gt;4)-beta-linkages in chitin and chitodextrins.</text>
        <dbReference type="EC" id="3.2.1.14"/>
    </reaction>
</comment>
<dbReference type="Proteomes" id="UP001295794">
    <property type="component" value="Unassembled WGS sequence"/>
</dbReference>
<evidence type="ECO:0000256" key="2">
    <source>
        <dbReference type="ARBA" id="ARBA00022801"/>
    </source>
</evidence>
<evidence type="ECO:0000256" key="6">
    <source>
        <dbReference type="ARBA" id="ARBA00023326"/>
    </source>
</evidence>
<dbReference type="GO" id="GO:0006032">
    <property type="term" value="P:chitin catabolic process"/>
    <property type="evidence" value="ECO:0007669"/>
    <property type="project" value="UniProtKB-KW"/>
</dbReference>
<evidence type="ECO:0000313" key="11">
    <source>
        <dbReference type="Proteomes" id="UP001295794"/>
    </source>
</evidence>
<dbReference type="InterPro" id="IPR050314">
    <property type="entry name" value="Glycosyl_Hydrlase_18"/>
</dbReference>
<dbReference type="InterPro" id="IPR001223">
    <property type="entry name" value="Glyco_hydro18_cat"/>
</dbReference>
<evidence type="ECO:0000256" key="1">
    <source>
        <dbReference type="ARBA" id="ARBA00000822"/>
    </source>
</evidence>
<dbReference type="PANTHER" id="PTHR11177:SF392">
    <property type="entry name" value="HAP41P"/>
    <property type="match status" value="1"/>
</dbReference>
<dbReference type="SUPFAM" id="SSF51445">
    <property type="entry name" value="(Trans)glycosidases"/>
    <property type="match status" value="1"/>
</dbReference>
<feature type="domain" description="GH18" evidence="9">
    <location>
        <begin position="1"/>
        <end position="131"/>
    </location>
</feature>
<keyword evidence="6" id="KW-0624">Polysaccharide degradation</keyword>